<proteinExistence type="predicted"/>
<gene>
    <name evidence="2" type="ORF">Tci_034343</name>
</gene>
<dbReference type="EMBL" id="BKCJ010004661">
    <property type="protein sequence ID" value="GEU62365.1"/>
    <property type="molecule type" value="Genomic_DNA"/>
</dbReference>
<name>A0A6L2LQK0_TANCI</name>
<organism evidence="2">
    <name type="scientific">Tanacetum cinerariifolium</name>
    <name type="common">Dalmatian daisy</name>
    <name type="synonym">Chrysanthemum cinerariifolium</name>
    <dbReference type="NCBI Taxonomy" id="118510"/>
    <lineage>
        <taxon>Eukaryota</taxon>
        <taxon>Viridiplantae</taxon>
        <taxon>Streptophyta</taxon>
        <taxon>Embryophyta</taxon>
        <taxon>Tracheophyta</taxon>
        <taxon>Spermatophyta</taxon>
        <taxon>Magnoliopsida</taxon>
        <taxon>eudicotyledons</taxon>
        <taxon>Gunneridae</taxon>
        <taxon>Pentapetalae</taxon>
        <taxon>asterids</taxon>
        <taxon>campanulids</taxon>
        <taxon>Asterales</taxon>
        <taxon>Asteraceae</taxon>
        <taxon>Asteroideae</taxon>
        <taxon>Anthemideae</taxon>
        <taxon>Anthemidinae</taxon>
        <taxon>Tanacetum</taxon>
    </lineage>
</organism>
<evidence type="ECO:0000256" key="1">
    <source>
        <dbReference type="SAM" id="MobiDB-lite"/>
    </source>
</evidence>
<feature type="compositionally biased region" description="Low complexity" evidence="1">
    <location>
        <begin position="140"/>
        <end position="158"/>
    </location>
</feature>
<evidence type="ECO:0000313" key="2">
    <source>
        <dbReference type="EMBL" id="GEU62365.1"/>
    </source>
</evidence>
<accession>A0A6L2LQK0</accession>
<dbReference type="AlphaFoldDB" id="A0A6L2LQK0"/>
<sequence length="317" mass="36469">MRYVNTKPNGDALRKCILEGPYEISTITIPSQPTIDDSPPVEEQTVFETLSNMSSENKAQYDAEKEAIDLILTRIGDGIYSTIDACKTTHEMWIAIKRLQQEVYEIHVKKIATNVNPLALVAATQQYPDTYYQAPKSHKSYASTSKQSSSTRSHVSTRYKGKEIAKPITPPPESASEEDKQADWLEDTNEEVDKQELESHYMYMAKIQEVPTTDLGPSFDAEPLEENIEIELEKYKTYHNRTLEHDTLEEKHDELVKQSLLTKSRYEGLLKEKNTIIKDLKLKEENDLDKLIAMEKQLKFLNEIDINKISQFKQFIC</sequence>
<protein>
    <submittedName>
        <fullName evidence="2">Uncharacterized protein</fullName>
    </submittedName>
</protein>
<reference evidence="2" key="1">
    <citation type="journal article" date="2019" name="Sci. Rep.">
        <title>Draft genome of Tanacetum cinerariifolium, the natural source of mosquito coil.</title>
        <authorList>
            <person name="Yamashiro T."/>
            <person name="Shiraishi A."/>
            <person name="Satake H."/>
            <person name="Nakayama K."/>
        </authorList>
    </citation>
    <scope>NUCLEOTIDE SEQUENCE</scope>
</reference>
<feature type="region of interest" description="Disordered" evidence="1">
    <location>
        <begin position="134"/>
        <end position="181"/>
    </location>
</feature>
<comment type="caution">
    <text evidence="2">The sequence shown here is derived from an EMBL/GenBank/DDBJ whole genome shotgun (WGS) entry which is preliminary data.</text>
</comment>